<dbReference type="Proteomes" id="UP000249282">
    <property type="component" value="Unassembled WGS sequence"/>
</dbReference>
<evidence type="ECO:0000256" key="1">
    <source>
        <dbReference type="SAM" id="SignalP"/>
    </source>
</evidence>
<evidence type="ECO:0000313" key="3">
    <source>
        <dbReference type="EMBL" id="PZQ88778.1"/>
    </source>
</evidence>
<dbReference type="EMBL" id="QFQJ01000053">
    <property type="protein sequence ID" value="PZQ88778.1"/>
    <property type="molecule type" value="Genomic_DNA"/>
</dbReference>
<evidence type="ECO:0000313" key="4">
    <source>
        <dbReference type="Proteomes" id="UP000249282"/>
    </source>
</evidence>
<comment type="caution">
    <text evidence="3">The sequence shown here is derived from an EMBL/GenBank/DDBJ whole genome shotgun (WGS) entry which is preliminary data.</text>
</comment>
<feature type="signal peptide" evidence="1">
    <location>
        <begin position="1"/>
        <end position="22"/>
    </location>
</feature>
<dbReference type="PROSITE" id="PS51257">
    <property type="entry name" value="PROKAR_LIPOPROTEIN"/>
    <property type="match status" value="1"/>
</dbReference>
<feature type="chain" id="PRO_5042701392" description="Lipoprotein" evidence="1">
    <location>
        <begin position="23"/>
        <end position="154"/>
    </location>
</feature>
<dbReference type="EMBL" id="JAOECG010000006">
    <property type="protein sequence ID" value="MDG9786764.1"/>
    <property type="molecule type" value="Genomic_DNA"/>
</dbReference>
<dbReference type="RefSeq" id="WP_035265429.1">
    <property type="nucleotide sequence ID" value="NZ_CP037424.1"/>
</dbReference>
<accession>A0A2W5REE2</accession>
<evidence type="ECO:0000313" key="2">
    <source>
        <dbReference type="EMBL" id="MDG9786764.1"/>
    </source>
</evidence>
<name>A0A2W5REE2_ACIJO</name>
<gene>
    <name evidence="3" type="ORF">DI542_10270</name>
    <name evidence="2" type="ORF">N7566_07130</name>
</gene>
<organism evidence="3 4">
    <name type="scientific">Acinetobacter johnsonii</name>
    <dbReference type="NCBI Taxonomy" id="40214"/>
    <lineage>
        <taxon>Bacteria</taxon>
        <taxon>Pseudomonadati</taxon>
        <taxon>Pseudomonadota</taxon>
        <taxon>Gammaproteobacteria</taxon>
        <taxon>Moraxellales</taxon>
        <taxon>Moraxellaceae</taxon>
        <taxon>Acinetobacter</taxon>
    </lineage>
</organism>
<evidence type="ECO:0008006" key="5">
    <source>
        <dbReference type="Google" id="ProtNLM"/>
    </source>
</evidence>
<sequence>MKKILGLSLLVLGLTGCATTYKAPITLNQSASEQVQGTKEQIFKAAQRALAINGEQIMSANAEAGVISTAARDFRLTPLQADCGTTMGIDYLKDNRTSTKVAYNILIDNGSLDVRTTLQGDYKVGDVTQNITLTCVSRGVLEQQMIQKIKAEIK</sequence>
<dbReference type="AlphaFoldDB" id="A0A2W5REE2"/>
<reference evidence="2" key="2">
    <citation type="submission" date="2022-09" db="EMBL/GenBank/DDBJ databases">
        <title>Intensive care unit water sources are persistently colonized with multi-drug resistant bacteria and are the site of extensive horizontal gene transfer of antibiotic resistance genes.</title>
        <authorList>
            <person name="Diorio-Toth L."/>
        </authorList>
    </citation>
    <scope>NUCLEOTIDE SEQUENCE</scope>
    <source>
        <strain evidence="2">GD04065</strain>
    </source>
</reference>
<protein>
    <recommendedName>
        <fullName evidence="5">Lipoprotein</fullName>
    </recommendedName>
</protein>
<keyword evidence="1" id="KW-0732">Signal</keyword>
<proteinExistence type="predicted"/>
<reference evidence="3 4" key="1">
    <citation type="submission" date="2017-11" db="EMBL/GenBank/DDBJ databases">
        <title>Infants hospitalized years apart are colonized by the same room-sourced microbial strains.</title>
        <authorList>
            <person name="Brooks B."/>
            <person name="Olm M.R."/>
            <person name="Firek B.A."/>
            <person name="Baker R."/>
            <person name="Thomas B.C."/>
            <person name="Morowitz M.J."/>
            <person name="Banfield J.F."/>
        </authorList>
    </citation>
    <scope>NUCLEOTIDE SEQUENCE [LARGE SCALE GENOMIC DNA]</scope>
    <source>
        <strain evidence="3">S2_003_000_R3_20</strain>
    </source>
</reference>
<dbReference type="Proteomes" id="UP001157887">
    <property type="component" value="Unassembled WGS sequence"/>
</dbReference>